<dbReference type="EMBL" id="OOIL02001701">
    <property type="protein sequence ID" value="VFQ77732.1"/>
    <property type="molecule type" value="Genomic_DNA"/>
</dbReference>
<evidence type="ECO:0000313" key="2">
    <source>
        <dbReference type="EMBL" id="VFQ77732.1"/>
    </source>
</evidence>
<gene>
    <name evidence="2" type="ORF">CCAM_LOCUS19508</name>
</gene>
<keyword evidence="3" id="KW-1185">Reference proteome</keyword>
<protein>
    <submittedName>
        <fullName evidence="2">Uncharacterized protein</fullName>
    </submittedName>
</protein>
<feature type="region of interest" description="Disordered" evidence="1">
    <location>
        <begin position="121"/>
        <end position="180"/>
    </location>
</feature>
<reference evidence="2 3" key="1">
    <citation type="submission" date="2018-04" db="EMBL/GenBank/DDBJ databases">
        <authorList>
            <person name="Vogel A."/>
        </authorList>
    </citation>
    <scope>NUCLEOTIDE SEQUENCE [LARGE SCALE GENOMIC DNA]</scope>
</reference>
<organism evidence="2 3">
    <name type="scientific">Cuscuta campestris</name>
    <dbReference type="NCBI Taxonomy" id="132261"/>
    <lineage>
        <taxon>Eukaryota</taxon>
        <taxon>Viridiplantae</taxon>
        <taxon>Streptophyta</taxon>
        <taxon>Embryophyta</taxon>
        <taxon>Tracheophyta</taxon>
        <taxon>Spermatophyta</taxon>
        <taxon>Magnoliopsida</taxon>
        <taxon>eudicotyledons</taxon>
        <taxon>Gunneridae</taxon>
        <taxon>Pentapetalae</taxon>
        <taxon>asterids</taxon>
        <taxon>lamiids</taxon>
        <taxon>Solanales</taxon>
        <taxon>Convolvulaceae</taxon>
        <taxon>Cuscuteae</taxon>
        <taxon>Cuscuta</taxon>
        <taxon>Cuscuta subgen. Grammica</taxon>
        <taxon>Cuscuta sect. Cleistogrammica</taxon>
    </lineage>
</organism>
<evidence type="ECO:0000256" key="1">
    <source>
        <dbReference type="SAM" id="MobiDB-lite"/>
    </source>
</evidence>
<dbReference type="Proteomes" id="UP000595140">
    <property type="component" value="Unassembled WGS sequence"/>
</dbReference>
<sequence length="201" mass="22822">MPRRRPEKPPYVPTLGAIWRLDGLTYVHTPSNICFANTTDVEKFQKEFLDREIISPKIVEPTLFNDVTNAPCKAPFQRQGVDFSRDIRVPVKNTCFIQETKFIRVVCRNEGEMPQQGVIEQTEGILESEAETEAVRSRSRAGPSNAGEGTSNAGEETSRAAVREARRRRPKPRADETEPSWVRKILDAITCVRDDIRHLTD</sequence>
<proteinExistence type="predicted"/>
<accession>A0A484LMI7</accession>
<evidence type="ECO:0000313" key="3">
    <source>
        <dbReference type="Proteomes" id="UP000595140"/>
    </source>
</evidence>
<dbReference type="AlphaFoldDB" id="A0A484LMI7"/>
<name>A0A484LMI7_9ASTE</name>